<dbReference type="CDD" id="cd00130">
    <property type="entry name" value="PAS"/>
    <property type="match status" value="1"/>
</dbReference>
<dbReference type="SUPFAM" id="SSF55785">
    <property type="entry name" value="PYP-like sensor domain (PAS domain)"/>
    <property type="match status" value="1"/>
</dbReference>
<dbReference type="Proteomes" id="UP000016933">
    <property type="component" value="Unassembled WGS sequence"/>
</dbReference>
<dbReference type="HOGENOM" id="CLU_2386122_0_0_1"/>
<keyword evidence="2" id="KW-1185">Reference proteome</keyword>
<name>N1PPL9_DOTSN</name>
<sequence>MADMALVGMCELAADGKLKYANYTWHQMTAFLKGNLEDVPPLEWAAVIHEDDRVFFVSQWSDMVDDQTLQFEIRFANPYLTDDFIDEQRLGGTT</sequence>
<protein>
    <submittedName>
        <fullName evidence="1">Uncharacterized protein</fullName>
    </submittedName>
</protein>
<dbReference type="EMBL" id="KB446538">
    <property type="protein sequence ID" value="EME45376.1"/>
    <property type="molecule type" value="Genomic_DNA"/>
</dbReference>
<accession>N1PPL9</accession>
<evidence type="ECO:0000313" key="2">
    <source>
        <dbReference type="Proteomes" id="UP000016933"/>
    </source>
</evidence>
<reference evidence="1 2" key="2">
    <citation type="journal article" date="2012" name="PLoS Pathog.">
        <title>Diverse lifestyles and strategies of plant pathogenesis encoded in the genomes of eighteen Dothideomycetes fungi.</title>
        <authorList>
            <person name="Ohm R.A."/>
            <person name="Feau N."/>
            <person name="Henrissat B."/>
            <person name="Schoch C.L."/>
            <person name="Horwitz B.A."/>
            <person name="Barry K.W."/>
            <person name="Condon B.J."/>
            <person name="Copeland A.C."/>
            <person name="Dhillon B."/>
            <person name="Glaser F."/>
            <person name="Hesse C.N."/>
            <person name="Kosti I."/>
            <person name="LaButti K."/>
            <person name="Lindquist E.A."/>
            <person name="Lucas S."/>
            <person name="Salamov A.A."/>
            <person name="Bradshaw R.E."/>
            <person name="Ciuffetti L."/>
            <person name="Hamelin R.C."/>
            <person name="Kema G.H.J."/>
            <person name="Lawrence C."/>
            <person name="Scott J.A."/>
            <person name="Spatafora J.W."/>
            <person name="Turgeon B.G."/>
            <person name="de Wit P.J.G.M."/>
            <person name="Zhong S."/>
            <person name="Goodwin S.B."/>
            <person name="Grigoriev I.V."/>
        </authorList>
    </citation>
    <scope>NUCLEOTIDE SEQUENCE [LARGE SCALE GENOMIC DNA]</scope>
    <source>
        <strain evidence="2">NZE10 / CBS 128990</strain>
    </source>
</reference>
<proteinExistence type="predicted"/>
<dbReference type="AlphaFoldDB" id="N1PPL9"/>
<gene>
    <name evidence="1" type="ORF">DOTSEDRAFT_71188</name>
</gene>
<evidence type="ECO:0000313" key="1">
    <source>
        <dbReference type="EMBL" id="EME45376.1"/>
    </source>
</evidence>
<dbReference type="InterPro" id="IPR000014">
    <property type="entry name" value="PAS"/>
</dbReference>
<dbReference type="Gene3D" id="3.30.450.20">
    <property type="entry name" value="PAS domain"/>
    <property type="match status" value="1"/>
</dbReference>
<reference evidence="2" key="1">
    <citation type="journal article" date="2012" name="PLoS Genet.">
        <title>The genomes of the fungal plant pathogens Cladosporium fulvum and Dothistroma septosporum reveal adaptation to different hosts and lifestyles but also signatures of common ancestry.</title>
        <authorList>
            <person name="de Wit P.J.G.M."/>
            <person name="van der Burgt A."/>
            <person name="Oekmen B."/>
            <person name="Stergiopoulos I."/>
            <person name="Abd-Elsalam K.A."/>
            <person name="Aerts A.L."/>
            <person name="Bahkali A.H."/>
            <person name="Beenen H.G."/>
            <person name="Chettri P."/>
            <person name="Cox M.P."/>
            <person name="Datema E."/>
            <person name="de Vries R.P."/>
            <person name="Dhillon B."/>
            <person name="Ganley A.R."/>
            <person name="Griffiths S.A."/>
            <person name="Guo Y."/>
            <person name="Hamelin R.C."/>
            <person name="Henrissat B."/>
            <person name="Kabir M.S."/>
            <person name="Jashni M.K."/>
            <person name="Kema G."/>
            <person name="Klaubauf S."/>
            <person name="Lapidus A."/>
            <person name="Levasseur A."/>
            <person name="Lindquist E."/>
            <person name="Mehrabi R."/>
            <person name="Ohm R.A."/>
            <person name="Owen T.J."/>
            <person name="Salamov A."/>
            <person name="Schwelm A."/>
            <person name="Schijlen E."/>
            <person name="Sun H."/>
            <person name="van den Burg H.A."/>
            <person name="van Ham R.C.H.J."/>
            <person name="Zhang S."/>
            <person name="Goodwin S.B."/>
            <person name="Grigoriev I.V."/>
            <person name="Collemare J."/>
            <person name="Bradshaw R.E."/>
        </authorList>
    </citation>
    <scope>NUCLEOTIDE SEQUENCE [LARGE SCALE GENOMIC DNA]</scope>
    <source>
        <strain evidence="2">NZE10 / CBS 128990</strain>
    </source>
</reference>
<organism evidence="1 2">
    <name type="scientific">Dothistroma septosporum (strain NZE10 / CBS 128990)</name>
    <name type="common">Red band needle blight fungus</name>
    <name type="synonym">Mycosphaerella pini</name>
    <dbReference type="NCBI Taxonomy" id="675120"/>
    <lineage>
        <taxon>Eukaryota</taxon>
        <taxon>Fungi</taxon>
        <taxon>Dikarya</taxon>
        <taxon>Ascomycota</taxon>
        <taxon>Pezizomycotina</taxon>
        <taxon>Dothideomycetes</taxon>
        <taxon>Dothideomycetidae</taxon>
        <taxon>Mycosphaerellales</taxon>
        <taxon>Mycosphaerellaceae</taxon>
        <taxon>Dothistroma</taxon>
    </lineage>
</organism>
<dbReference type="InterPro" id="IPR035965">
    <property type="entry name" value="PAS-like_dom_sf"/>
</dbReference>
<dbReference type="STRING" id="675120.N1PPL9"/>